<dbReference type="InterPro" id="IPR013396">
    <property type="entry name" value="CRISPR-assoc_prot_Csy4"/>
</dbReference>
<dbReference type="CDD" id="cd09739">
    <property type="entry name" value="Cas6_I-F"/>
    <property type="match status" value="1"/>
</dbReference>
<protein>
    <submittedName>
        <fullName evidence="1">CRISPR-associated Csy4 family protein</fullName>
    </submittedName>
</protein>
<dbReference type="Proteomes" id="UP000238071">
    <property type="component" value="Unassembled WGS sequence"/>
</dbReference>
<sequence length="192" mass="21820">MNHYLEITLQPDADIGLHFLWEKVYQQIHLGLVEMQDRNGKFPIGIALPGYNAAKHQLGDKLRLLAETEAELERFNASRWLNRLSDSVHLTGIRNVPGRIQTHACYYRIQPKSSNARMARRKAKRENIGIEQALAALESCPEQRSDAPFVWIKSLSSGERFRLFIGYVEAPEPINAGFNAYGLSRQSSVPVF</sequence>
<reference evidence="1 2" key="1">
    <citation type="submission" date="2018-02" db="EMBL/GenBank/DDBJ databases">
        <title>Subsurface microbial communities from deep shales in Ohio and West Virginia, USA.</title>
        <authorList>
            <person name="Wrighton K."/>
        </authorList>
    </citation>
    <scope>NUCLEOTIDE SEQUENCE [LARGE SCALE GENOMIC DNA]</scope>
    <source>
        <strain evidence="1 2">OWC-G53F</strain>
    </source>
</reference>
<comment type="caution">
    <text evidence="1">The sequence shown here is derived from an EMBL/GenBank/DDBJ whole genome shotgun (WGS) entry which is preliminary data.</text>
</comment>
<proteinExistence type="predicted"/>
<evidence type="ECO:0000313" key="2">
    <source>
        <dbReference type="Proteomes" id="UP000238071"/>
    </source>
</evidence>
<dbReference type="Gene3D" id="3.30.70.2540">
    <property type="entry name" value="CRISPR-associated endoribonuclease Cas6/Csy4"/>
    <property type="match status" value="1"/>
</dbReference>
<dbReference type="OrthoDB" id="259831at2"/>
<organism evidence="1 2">
    <name type="scientific">Methylobacter tundripaludum</name>
    <dbReference type="NCBI Taxonomy" id="173365"/>
    <lineage>
        <taxon>Bacteria</taxon>
        <taxon>Pseudomonadati</taxon>
        <taxon>Pseudomonadota</taxon>
        <taxon>Gammaproteobacteria</taxon>
        <taxon>Methylococcales</taxon>
        <taxon>Methylococcaceae</taxon>
        <taxon>Methylobacter</taxon>
    </lineage>
</organism>
<dbReference type="RefSeq" id="WP_104423523.1">
    <property type="nucleotide sequence ID" value="NZ_PTIY01000005.1"/>
</dbReference>
<name>A0A2S6H408_9GAMM</name>
<keyword evidence="2" id="KW-1185">Reference proteome</keyword>
<evidence type="ECO:0000313" key="1">
    <source>
        <dbReference type="EMBL" id="PPK72160.1"/>
    </source>
</evidence>
<dbReference type="InterPro" id="IPR042564">
    <property type="entry name" value="CRISPR-Cas6/Csy4_sf"/>
</dbReference>
<dbReference type="AlphaFoldDB" id="A0A2S6H408"/>
<dbReference type="EMBL" id="PTIY01000005">
    <property type="protein sequence ID" value="PPK72160.1"/>
    <property type="molecule type" value="Genomic_DNA"/>
</dbReference>
<dbReference type="Pfam" id="PF09618">
    <property type="entry name" value="Cas_Csy4"/>
    <property type="match status" value="1"/>
</dbReference>
<dbReference type="GO" id="GO:0043571">
    <property type="term" value="P:maintenance of CRISPR repeat elements"/>
    <property type="evidence" value="ECO:0007669"/>
    <property type="project" value="InterPro"/>
</dbReference>
<accession>A0A2S6H408</accession>
<dbReference type="NCBIfam" id="TIGR02563">
    <property type="entry name" value="cas_Csy4"/>
    <property type="match status" value="1"/>
</dbReference>
<gene>
    <name evidence="1" type="ORF">B0F88_105272</name>
</gene>
<dbReference type="GO" id="GO:0004519">
    <property type="term" value="F:endonuclease activity"/>
    <property type="evidence" value="ECO:0007669"/>
    <property type="project" value="InterPro"/>
</dbReference>